<dbReference type="Proteomes" id="UP000198942">
    <property type="component" value="Unassembled WGS sequence"/>
</dbReference>
<organism evidence="2 3">
    <name type="scientific">Mucilaginibacter gossypiicola</name>
    <dbReference type="NCBI Taxonomy" id="551995"/>
    <lineage>
        <taxon>Bacteria</taxon>
        <taxon>Pseudomonadati</taxon>
        <taxon>Bacteroidota</taxon>
        <taxon>Sphingobacteriia</taxon>
        <taxon>Sphingobacteriales</taxon>
        <taxon>Sphingobacteriaceae</taxon>
        <taxon>Mucilaginibacter</taxon>
    </lineage>
</organism>
<gene>
    <name evidence="2" type="ORF">SAMN05192574_102912</name>
</gene>
<keyword evidence="1" id="KW-0732">Signal</keyword>
<reference evidence="3" key="1">
    <citation type="submission" date="2016-10" db="EMBL/GenBank/DDBJ databases">
        <authorList>
            <person name="Varghese N."/>
            <person name="Submissions S."/>
        </authorList>
    </citation>
    <scope>NUCLEOTIDE SEQUENCE [LARGE SCALE GENOMIC DNA]</scope>
    <source>
        <strain evidence="3">Gh-48</strain>
    </source>
</reference>
<protein>
    <submittedName>
        <fullName evidence="2">Uncharacterized protein</fullName>
    </submittedName>
</protein>
<name>A0A1H8F0C4_9SPHI</name>
<dbReference type="RefSeq" id="WP_091210247.1">
    <property type="nucleotide sequence ID" value="NZ_FOCL01000002.1"/>
</dbReference>
<evidence type="ECO:0000313" key="2">
    <source>
        <dbReference type="EMBL" id="SEN25175.1"/>
    </source>
</evidence>
<feature type="chain" id="PRO_5011497351" evidence="1">
    <location>
        <begin position="21"/>
        <end position="176"/>
    </location>
</feature>
<accession>A0A1H8F0C4</accession>
<sequence length="176" mass="19964">MLNKYSLALLFCLITTLAQAQHIAPKDLIQMHKLWQMNDPHCDKNTYDYLMTVDTNWALRTKPKTDKTGFTMILGYSKDGKSWYQPDACLLMVSLELGQPNKKSIVYGFTEVDTWNEYNKQMQLMNADKLGSGPSQGGVQTIYTVNDIAFVLTDFPPGVMGTDRSYEVSIMVNNTK</sequence>
<dbReference type="EMBL" id="FOCL01000002">
    <property type="protein sequence ID" value="SEN25175.1"/>
    <property type="molecule type" value="Genomic_DNA"/>
</dbReference>
<proteinExistence type="predicted"/>
<dbReference type="AlphaFoldDB" id="A0A1H8F0C4"/>
<keyword evidence="3" id="KW-1185">Reference proteome</keyword>
<feature type="signal peptide" evidence="1">
    <location>
        <begin position="1"/>
        <end position="20"/>
    </location>
</feature>
<evidence type="ECO:0000313" key="3">
    <source>
        <dbReference type="Proteomes" id="UP000198942"/>
    </source>
</evidence>
<dbReference type="STRING" id="551995.SAMN05192574_102912"/>
<evidence type="ECO:0000256" key="1">
    <source>
        <dbReference type="SAM" id="SignalP"/>
    </source>
</evidence>